<dbReference type="RefSeq" id="WP_129357355.1">
    <property type="nucleotide sequence ID" value="NZ_CP065738.1"/>
</dbReference>
<evidence type="ECO:0000256" key="2">
    <source>
        <dbReference type="SAM" id="SignalP"/>
    </source>
</evidence>
<dbReference type="InterPro" id="IPR006311">
    <property type="entry name" value="TAT_signal"/>
</dbReference>
<dbReference type="InterPro" id="IPR051200">
    <property type="entry name" value="Host-pathogen_enzymatic-act"/>
</dbReference>
<dbReference type="PROSITE" id="PS51318">
    <property type="entry name" value="TAT"/>
    <property type="match status" value="1"/>
</dbReference>
<accession>A0A7T3F9Q4</accession>
<keyword evidence="2" id="KW-0732">Signal</keyword>
<organism evidence="4 5">
    <name type="scientific">Rothia kristinae</name>
    <dbReference type="NCBI Taxonomy" id="37923"/>
    <lineage>
        <taxon>Bacteria</taxon>
        <taxon>Bacillati</taxon>
        <taxon>Actinomycetota</taxon>
        <taxon>Actinomycetes</taxon>
        <taxon>Micrococcales</taxon>
        <taxon>Micrococcaceae</taxon>
        <taxon>Rothia</taxon>
    </lineage>
</organism>
<reference evidence="4 5" key="1">
    <citation type="submission" date="2020-12" db="EMBL/GenBank/DDBJ databases">
        <title>FDA dAtabase for Regulatory Grade micrObial Sequences (FDA-ARGOS): Supporting development and validation of Infectious Disease Dx tests.</title>
        <authorList>
            <person name="Sproer C."/>
            <person name="Gronow S."/>
            <person name="Severitt S."/>
            <person name="Schroder I."/>
            <person name="Tallon L."/>
            <person name="Sadzewicz L."/>
            <person name="Zhao X."/>
            <person name="Boylan J."/>
            <person name="Ott S."/>
            <person name="Bowen H."/>
            <person name="Vavikolanu K."/>
            <person name="Mehta A."/>
            <person name="Aluvathingal J."/>
            <person name="Nadendla S."/>
            <person name="Lowell S."/>
            <person name="Myers T."/>
            <person name="Yan Y."/>
            <person name="Sichtig H."/>
        </authorList>
    </citation>
    <scope>NUCLEOTIDE SEQUENCE [LARGE SCALE GENOMIC DNA]</scope>
    <source>
        <strain evidence="4 5">FDAARGOS_864</strain>
    </source>
</reference>
<feature type="domain" description="SLH" evidence="3">
    <location>
        <begin position="644"/>
        <end position="707"/>
    </location>
</feature>
<dbReference type="KEGG" id="rkr:I6G21_01285"/>
<dbReference type="InterPro" id="IPR015943">
    <property type="entry name" value="WD40/YVTN_repeat-like_dom_sf"/>
</dbReference>
<dbReference type="Gene3D" id="2.130.10.10">
    <property type="entry name" value="YVTN repeat-like/Quinoprotein amine dehydrogenase"/>
    <property type="match status" value="1"/>
</dbReference>
<protein>
    <submittedName>
        <fullName evidence="4">S-layer homology domain-containing protein</fullName>
    </submittedName>
</protein>
<dbReference type="Proteomes" id="UP000594975">
    <property type="component" value="Chromosome"/>
</dbReference>
<feature type="region of interest" description="Disordered" evidence="1">
    <location>
        <begin position="417"/>
        <end position="436"/>
    </location>
</feature>
<evidence type="ECO:0000313" key="4">
    <source>
        <dbReference type="EMBL" id="QPT53875.1"/>
    </source>
</evidence>
<evidence type="ECO:0000259" key="3">
    <source>
        <dbReference type="PROSITE" id="PS51272"/>
    </source>
</evidence>
<dbReference type="PROSITE" id="PS51272">
    <property type="entry name" value="SLH"/>
    <property type="match status" value="3"/>
</dbReference>
<dbReference type="AlphaFoldDB" id="A0A7T3F9Q4"/>
<feature type="signal peptide" evidence="2">
    <location>
        <begin position="1"/>
        <end position="35"/>
    </location>
</feature>
<dbReference type="InterPro" id="IPR001119">
    <property type="entry name" value="SLH_dom"/>
</dbReference>
<sequence>MTISYQRPRRRLKNLAVGATAASLLASALMVPAQAAPAKSAASSARSVEVSAQQTQGLPGQYQMAYSQKNDKLWVTGSSGRPPIETATIARVNPSTMKIEANAAMPTLRTGTGQNAGYQYNGAYGIAADDANNTVWVTNTRSSAVSVFDQTTLKQIWTSYDPAASEQVVDHPREVKIDDATGRAFVTDGKGVVAFDLTTHEAQRIDVGEGAGTGMNSFLDEEAGRLYTPDISRGVVSVIDTKTLKVVQTITVHADDSSAGLSPSDVTVDKSLNEIYVSSQGKGGKNSGVTVYDLTTGEYKKSIPFGTQALAIDNDEARDLVYVTDFGKGEVGVIDARTGKVVSSVDTGSRATNDVLVTPEGAFAVDKAGAYANQSVPFTLDFTSGTTRTSNTEQKGYGAQLSPINADTLYKIDTKVTETSPESEAPAEEQTVKASDGTATVTSVKTVREGAEVTVTGTGWKAQDGSGSNVSVKLDKGKTTIGGDAVVATVDASAQGEFSATFPFPGSGNSNAAWTVGSTHTIHVLSGSGKEGDVARNAVLTVGVAAAPASADEASEVSQVSPQATAFQGYPAATKTTDKVLTDRDFKDVTDSTIFAKEIRSIANKGITEGWDDNTYRPWANIERGQMAAYIYRMAGSPSYTAPASPQFIDVSKDDPFYKEISWLHATGIAQGWSDGTFRPNAKVERGAMAAFFYRAAGSPQYRAGNPAFSDVQRGETFYKEIAWLQDSGITKGYDDGTFRPWTAIKRDQMAAFVDRFSGRYKVTVSAQ</sequence>
<evidence type="ECO:0000313" key="5">
    <source>
        <dbReference type="Proteomes" id="UP000594975"/>
    </source>
</evidence>
<dbReference type="SUPFAM" id="SSF63825">
    <property type="entry name" value="YWTD domain"/>
    <property type="match status" value="1"/>
</dbReference>
<dbReference type="GeneID" id="61261985"/>
<dbReference type="Pfam" id="PF00395">
    <property type="entry name" value="SLH"/>
    <property type="match status" value="3"/>
</dbReference>
<dbReference type="PANTHER" id="PTHR47197">
    <property type="entry name" value="PROTEIN NIRF"/>
    <property type="match status" value="1"/>
</dbReference>
<proteinExistence type="predicted"/>
<dbReference type="EMBL" id="CP065738">
    <property type="protein sequence ID" value="QPT53875.1"/>
    <property type="molecule type" value="Genomic_DNA"/>
</dbReference>
<evidence type="ECO:0000256" key="1">
    <source>
        <dbReference type="SAM" id="MobiDB-lite"/>
    </source>
</evidence>
<feature type="domain" description="SLH" evidence="3">
    <location>
        <begin position="582"/>
        <end position="643"/>
    </location>
</feature>
<feature type="domain" description="SLH" evidence="3">
    <location>
        <begin position="708"/>
        <end position="768"/>
    </location>
</feature>
<dbReference type="PANTHER" id="PTHR47197:SF3">
    <property type="entry name" value="DIHYDRO-HEME D1 DEHYDROGENASE"/>
    <property type="match status" value="1"/>
</dbReference>
<feature type="chain" id="PRO_5033044971" evidence="2">
    <location>
        <begin position="36"/>
        <end position="768"/>
    </location>
</feature>
<gene>
    <name evidence="4" type="ORF">I6G21_01285</name>
</gene>
<name>A0A7T3F9Q4_9MICC</name>